<evidence type="ECO:0000256" key="8">
    <source>
        <dbReference type="SAM" id="Phobius"/>
    </source>
</evidence>
<dbReference type="GO" id="GO:0007165">
    <property type="term" value="P:signal transduction"/>
    <property type="evidence" value="ECO:0007669"/>
    <property type="project" value="UniProtKB-KW"/>
</dbReference>
<keyword evidence="2 8" id="KW-0812">Transmembrane</keyword>
<dbReference type="Gene3D" id="1.10.287.950">
    <property type="entry name" value="Methyl-accepting chemotaxis protein"/>
    <property type="match status" value="1"/>
</dbReference>
<dbReference type="CDD" id="cd06225">
    <property type="entry name" value="HAMP"/>
    <property type="match status" value="1"/>
</dbReference>
<feature type="domain" description="Methyl-accepting transducer" evidence="9">
    <location>
        <begin position="344"/>
        <end position="580"/>
    </location>
</feature>
<dbReference type="PANTHER" id="PTHR32089:SF119">
    <property type="entry name" value="METHYL-ACCEPTING CHEMOTAXIS PROTEIN CTPL"/>
    <property type="match status" value="1"/>
</dbReference>
<dbReference type="PROSITE" id="PS50885">
    <property type="entry name" value="HAMP"/>
    <property type="match status" value="1"/>
</dbReference>
<reference evidence="11 12" key="1">
    <citation type="journal article" date="2013" name="Genome Announc.">
        <title>Draft Genome Sequence of the Aeromonas diversa Type Strain.</title>
        <authorList>
            <person name="Farfan M."/>
            <person name="Spataro N."/>
            <person name="Sanglas A."/>
            <person name="Albarral V."/>
            <person name="Loren J.G."/>
            <person name="Bosch E."/>
            <person name="Fuste M.C."/>
        </authorList>
    </citation>
    <scope>NUCLEOTIDE SEQUENCE [LARGE SCALE GENOMIC DNA]</scope>
    <source>
        <strain evidence="11 12">2478-85</strain>
    </source>
</reference>
<dbReference type="SMART" id="SM00304">
    <property type="entry name" value="HAMP"/>
    <property type="match status" value="1"/>
</dbReference>
<dbReference type="SUPFAM" id="SSF58104">
    <property type="entry name" value="Methyl-accepting chemotaxis protein (MCP) signaling domain"/>
    <property type="match status" value="1"/>
</dbReference>
<feature type="transmembrane region" description="Helical" evidence="8">
    <location>
        <begin position="7"/>
        <end position="27"/>
    </location>
</feature>
<dbReference type="FunFam" id="1.10.287.950:FF:000001">
    <property type="entry name" value="Methyl-accepting chemotaxis sensory transducer"/>
    <property type="match status" value="1"/>
</dbReference>
<evidence type="ECO:0000259" key="9">
    <source>
        <dbReference type="PROSITE" id="PS50111"/>
    </source>
</evidence>
<accession>N9V945</accession>
<name>N9V945_9GAMM</name>
<dbReference type="AlphaFoldDB" id="N9V945"/>
<dbReference type="SMART" id="SM01358">
    <property type="entry name" value="HBM"/>
    <property type="match status" value="1"/>
</dbReference>
<dbReference type="InterPro" id="IPR004089">
    <property type="entry name" value="MCPsignal_dom"/>
</dbReference>
<comment type="similarity">
    <text evidence="6">Belongs to the methyl-accepting chemotaxis (MCP) protein family.</text>
</comment>
<protein>
    <submittedName>
        <fullName evidence="11">Methyl-accepting chemotaxis protein</fullName>
    </submittedName>
</protein>
<keyword evidence="3 8" id="KW-1133">Transmembrane helix</keyword>
<dbReference type="EMBL" id="APVG01000027">
    <property type="protein sequence ID" value="ENY71782.1"/>
    <property type="molecule type" value="Genomic_DNA"/>
</dbReference>
<proteinExistence type="inferred from homology"/>
<dbReference type="RefSeq" id="WP_005353899.1">
    <property type="nucleotide sequence ID" value="NZ_APVG01000027.1"/>
</dbReference>
<dbReference type="Pfam" id="PF00015">
    <property type="entry name" value="MCPsignal"/>
    <property type="match status" value="1"/>
</dbReference>
<sequence length="616" mass="68014">MLIRHKLILNSALVAVAMLVLSGLFYYSSLVKDHLAEAQRNVLLQENAILNMRRAEKDFLLRKDTAMVDRFNQGKEQFHRFNDELQQDDALGEVRGELARLDGLMSDYSTLFSTIVKQMQQIGLGPEEGLYGQLRKAVHDVEAALGEQQLSLLVTMLQLRRAEKDFMLRSDMQYVDKFEKLHTSFTQALAALPAEQSGPIVTASNQYRRDFLALAQGMQQLGLKENEGMLLKMRDVVHQTDEVFAAANQRIADLLDRRITLLENLMLLCGAIIILCVGAMSVLLGRSIDRPISRVNDTVNRIRRDNDLRLKIAMRGQDEMGQLADNLDVMLDGFRDLLHEVKQSANTLTDASNHLSTNVKRASDGATRQLQETDQVATASNQMGSTIEEIARNTELAASNAQATNNKAQEGRGAVGQTVQQIGALANNLEHTVSEVARLQQASQTIGSVLDVIRGIAEQTNLLALNAAIEAARAGEQGRGFAVVADEVRSLANRTQQSTQEIAAIIASLQQQTGSIVQLMEECREQGISSASEATNAGQLLDQITEDVTRIMDMSTQIAAAIEQQSLVAQEVNRNVTNIRDIAEESSKMADENAHSSQELTEQAHRLNQAVARYQV</sequence>
<evidence type="ECO:0000256" key="4">
    <source>
        <dbReference type="ARBA" id="ARBA00023136"/>
    </source>
</evidence>
<keyword evidence="5 7" id="KW-0807">Transducer</keyword>
<dbReference type="PATRIC" id="fig|1268237.3.peg.2211"/>
<dbReference type="PANTHER" id="PTHR32089">
    <property type="entry name" value="METHYL-ACCEPTING CHEMOTAXIS PROTEIN MCPB"/>
    <property type="match status" value="1"/>
</dbReference>
<dbReference type="OrthoDB" id="8724845at2"/>
<dbReference type="SMART" id="SM00283">
    <property type="entry name" value="MA"/>
    <property type="match status" value="1"/>
</dbReference>
<dbReference type="InterPro" id="IPR032255">
    <property type="entry name" value="HBM"/>
</dbReference>
<dbReference type="Proteomes" id="UP000023775">
    <property type="component" value="Unassembled WGS sequence"/>
</dbReference>
<dbReference type="GO" id="GO:0006935">
    <property type="term" value="P:chemotaxis"/>
    <property type="evidence" value="ECO:0007669"/>
    <property type="project" value="UniProtKB-ARBA"/>
</dbReference>
<evidence type="ECO:0000256" key="5">
    <source>
        <dbReference type="ARBA" id="ARBA00023224"/>
    </source>
</evidence>
<keyword evidence="4 8" id="KW-0472">Membrane</keyword>
<feature type="domain" description="HAMP" evidence="10">
    <location>
        <begin position="286"/>
        <end position="339"/>
    </location>
</feature>
<evidence type="ECO:0000256" key="1">
    <source>
        <dbReference type="ARBA" id="ARBA00004141"/>
    </source>
</evidence>
<evidence type="ECO:0000256" key="6">
    <source>
        <dbReference type="ARBA" id="ARBA00029447"/>
    </source>
</evidence>
<evidence type="ECO:0000256" key="7">
    <source>
        <dbReference type="PROSITE-ProRule" id="PRU00284"/>
    </source>
</evidence>
<dbReference type="GO" id="GO:0016020">
    <property type="term" value="C:membrane"/>
    <property type="evidence" value="ECO:0007669"/>
    <property type="project" value="UniProtKB-SubCell"/>
</dbReference>
<evidence type="ECO:0000259" key="10">
    <source>
        <dbReference type="PROSITE" id="PS50885"/>
    </source>
</evidence>
<evidence type="ECO:0000313" key="12">
    <source>
        <dbReference type="Proteomes" id="UP000023775"/>
    </source>
</evidence>
<comment type="caution">
    <text evidence="11">The sequence shown here is derived from an EMBL/GenBank/DDBJ whole genome shotgun (WGS) entry which is preliminary data.</text>
</comment>
<dbReference type="PROSITE" id="PS50111">
    <property type="entry name" value="CHEMOTAXIS_TRANSDUC_2"/>
    <property type="match status" value="1"/>
</dbReference>
<organism evidence="11 12">
    <name type="scientific">Aeromonas diversa CDC 2478-85</name>
    <dbReference type="NCBI Taxonomy" id="1268237"/>
    <lineage>
        <taxon>Bacteria</taxon>
        <taxon>Pseudomonadati</taxon>
        <taxon>Pseudomonadota</taxon>
        <taxon>Gammaproteobacteria</taxon>
        <taxon>Aeromonadales</taxon>
        <taxon>Aeromonadaceae</taxon>
        <taxon>Aeromonas</taxon>
    </lineage>
</organism>
<dbReference type="InterPro" id="IPR003660">
    <property type="entry name" value="HAMP_dom"/>
</dbReference>
<dbReference type="eggNOG" id="COG0840">
    <property type="taxonomic scope" value="Bacteria"/>
</dbReference>
<gene>
    <name evidence="11" type="ORF">G114_11235</name>
</gene>
<comment type="subcellular location">
    <subcellularLocation>
        <location evidence="1">Membrane</location>
        <topology evidence="1">Multi-pass membrane protein</topology>
    </subcellularLocation>
</comment>
<dbReference type="CDD" id="cd11386">
    <property type="entry name" value="MCP_signal"/>
    <property type="match status" value="1"/>
</dbReference>
<evidence type="ECO:0000256" key="3">
    <source>
        <dbReference type="ARBA" id="ARBA00022989"/>
    </source>
</evidence>
<evidence type="ECO:0000313" key="11">
    <source>
        <dbReference type="EMBL" id="ENY71782.1"/>
    </source>
</evidence>
<dbReference type="Pfam" id="PF00672">
    <property type="entry name" value="HAMP"/>
    <property type="match status" value="1"/>
</dbReference>
<evidence type="ECO:0000256" key="2">
    <source>
        <dbReference type="ARBA" id="ARBA00022692"/>
    </source>
</evidence>
<keyword evidence="12" id="KW-1185">Reference proteome</keyword>